<evidence type="ECO:0000313" key="4">
    <source>
        <dbReference type="EMBL" id="AEO35029.1"/>
    </source>
</evidence>
<sequence>MWDSLPYPLLLRVLSHLSAKDICRCGCVCSSWSLASDDDLLWRKKFQEDWKVEPSIPVLGGARWKSEYRRFYFEAPVVEAEVLSDHDHQVLHVSFSHDGTRFASCSKDGHVKLWNAAHPARVAYTRNMRDLCWNYTQFSQFNESDTLLLVSGVHFGSNTASGEIAVFNLQEEFVLQCRVLNKPYDIFGTWYTDHYLLSGKLHFLGQMLSCSAVWLNKAWQESESEKKPIVKRLFKFFNKNASSVRTILVANCEQPQVYGTPVSELSSSLEDDDTDEDSADVDDPLDPREKLLIFTTGSLTYAPHQVGFKRIKPFRFAEPEKEPPSLLQRLAQQEEARLEPPDPLEQAFDDVDHLVDMHGHIIGMGLSPDHRYLYINSRPWPQNYVIENALSPPPIAQEIDIHVIDLTTMKEVGNLLRSHRAYTPNDECFFIFLDVSEKYVASGAEDKKGYLWDRHYGVCLAKLPHEDVVNAVAFNPKDPEMLVTASDDFTLKVWRSRAKARALNLTSKVVVEEIASTSVAVSSSGSQPGSSDIDLEGPTMCEK</sequence>
<dbReference type="InterPro" id="IPR036047">
    <property type="entry name" value="F-box-like_dom_sf"/>
</dbReference>
<dbReference type="Gene3D" id="1.20.1280.50">
    <property type="match status" value="1"/>
</dbReference>
<dbReference type="EMBL" id="JO843412">
    <property type="protein sequence ID" value="AEO35029.1"/>
    <property type="molecule type" value="mRNA"/>
</dbReference>
<dbReference type="PANTHER" id="PTHR20995:SF17">
    <property type="entry name" value="F-BOX_WD REPEAT-CONTAINING PROTEIN 5"/>
    <property type="match status" value="1"/>
</dbReference>
<reference evidence="4" key="1">
    <citation type="journal article" date="2011" name="PLoS ONE">
        <title>A deep insight into the sialotranscriptome of the gulf coast tick, Amblyomma maculatum.</title>
        <authorList>
            <person name="Karim S."/>
            <person name="Singh P."/>
            <person name="Ribeiro J.M."/>
        </authorList>
    </citation>
    <scope>NUCLEOTIDE SEQUENCE</scope>
    <source>
        <tissue evidence="4">Salivary gland</tissue>
    </source>
</reference>
<dbReference type="InterPro" id="IPR015943">
    <property type="entry name" value="WD40/YVTN_repeat-like_dom_sf"/>
</dbReference>
<dbReference type="InterPro" id="IPR001810">
    <property type="entry name" value="F-box_dom"/>
</dbReference>
<feature type="repeat" description="WD" evidence="1">
    <location>
        <begin position="83"/>
        <end position="115"/>
    </location>
</feature>
<proteinExistence type="evidence at transcript level"/>
<dbReference type="SUPFAM" id="SSF50978">
    <property type="entry name" value="WD40 repeat-like"/>
    <property type="match status" value="1"/>
</dbReference>
<name>G3MNG1_AMBMU</name>
<feature type="repeat" description="WD" evidence="1">
    <location>
        <begin position="462"/>
        <end position="494"/>
    </location>
</feature>
<keyword evidence="1" id="KW-0853">WD repeat</keyword>
<organism evidence="4">
    <name type="scientific">Amblyomma maculatum</name>
    <name type="common">Gulf Coast tick</name>
    <dbReference type="NCBI Taxonomy" id="34609"/>
    <lineage>
        <taxon>Eukaryota</taxon>
        <taxon>Metazoa</taxon>
        <taxon>Ecdysozoa</taxon>
        <taxon>Arthropoda</taxon>
        <taxon>Chelicerata</taxon>
        <taxon>Arachnida</taxon>
        <taxon>Acari</taxon>
        <taxon>Parasitiformes</taxon>
        <taxon>Ixodida</taxon>
        <taxon>Ixodoidea</taxon>
        <taxon>Ixodidae</taxon>
        <taxon>Amblyomminae</taxon>
        <taxon>Amblyomma</taxon>
    </lineage>
</organism>
<dbReference type="Gene3D" id="2.130.10.10">
    <property type="entry name" value="YVTN repeat-like/Quinoprotein amine dehydrogenase"/>
    <property type="match status" value="2"/>
</dbReference>
<feature type="domain" description="F-box" evidence="3">
    <location>
        <begin position="1"/>
        <end position="45"/>
    </location>
</feature>
<evidence type="ECO:0000256" key="1">
    <source>
        <dbReference type="PROSITE-ProRule" id="PRU00221"/>
    </source>
</evidence>
<dbReference type="Pfam" id="PF00400">
    <property type="entry name" value="WD40"/>
    <property type="match status" value="2"/>
</dbReference>
<dbReference type="SMART" id="SM00320">
    <property type="entry name" value="WD40"/>
    <property type="match status" value="3"/>
</dbReference>
<feature type="region of interest" description="Disordered" evidence="2">
    <location>
        <begin position="521"/>
        <end position="543"/>
    </location>
</feature>
<dbReference type="PROSITE" id="PS50294">
    <property type="entry name" value="WD_REPEATS_REGION"/>
    <property type="match status" value="2"/>
</dbReference>
<dbReference type="Pfam" id="PF12937">
    <property type="entry name" value="F-box-like"/>
    <property type="match status" value="1"/>
</dbReference>
<dbReference type="InterPro" id="IPR001680">
    <property type="entry name" value="WD40_rpt"/>
</dbReference>
<protein>
    <recommendedName>
        <fullName evidence="3">F-box domain-containing protein</fullName>
    </recommendedName>
</protein>
<dbReference type="SMART" id="SM00256">
    <property type="entry name" value="FBOX"/>
    <property type="match status" value="1"/>
</dbReference>
<dbReference type="GO" id="GO:0016567">
    <property type="term" value="P:protein ubiquitination"/>
    <property type="evidence" value="ECO:0007669"/>
    <property type="project" value="InterPro"/>
</dbReference>
<accession>G3MNG1</accession>
<feature type="region of interest" description="Disordered" evidence="2">
    <location>
        <begin position="261"/>
        <end position="282"/>
    </location>
</feature>
<dbReference type="GO" id="GO:0080008">
    <property type="term" value="C:Cul4-RING E3 ubiquitin ligase complex"/>
    <property type="evidence" value="ECO:0007669"/>
    <property type="project" value="InterPro"/>
</dbReference>
<feature type="compositionally biased region" description="Low complexity" evidence="2">
    <location>
        <begin position="521"/>
        <end position="531"/>
    </location>
</feature>
<dbReference type="AlphaFoldDB" id="G3MNG1"/>
<dbReference type="PROSITE" id="PS50181">
    <property type="entry name" value="FBOX"/>
    <property type="match status" value="1"/>
</dbReference>
<dbReference type="PANTHER" id="PTHR20995">
    <property type="entry name" value="F-BOX/WD REPEAT-CONTAINING PROTEIN 5"/>
    <property type="match status" value="1"/>
</dbReference>
<dbReference type="PROSITE" id="PS50082">
    <property type="entry name" value="WD_REPEATS_2"/>
    <property type="match status" value="2"/>
</dbReference>
<evidence type="ECO:0000259" key="3">
    <source>
        <dbReference type="PROSITE" id="PS50181"/>
    </source>
</evidence>
<evidence type="ECO:0000256" key="2">
    <source>
        <dbReference type="SAM" id="MobiDB-lite"/>
    </source>
</evidence>
<feature type="compositionally biased region" description="Acidic residues" evidence="2">
    <location>
        <begin position="269"/>
        <end position="282"/>
    </location>
</feature>
<dbReference type="InterPro" id="IPR042508">
    <property type="entry name" value="FBXW5"/>
</dbReference>
<dbReference type="InterPro" id="IPR036322">
    <property type="entry name" value="WD40_repeat_dom_sf"/>
</dbReference>
<dbReference type="SUPFAM" id="SSF81383">
    <property type="entry name" value="F-box domain"/>
    <property type="match status" value="1"/>
</dbReference>
<dbReference type="GO" id="GO:0019005">
    <property type="term" value="C:SCF ubiquitin ligase complex"/>
    <property type="evidence" value="ECO:0007669"/>
    <property type="project" value="InterPro"/>
</dbReference>